<evidence type="ECO:0000313" key="2">
    <source>
        <dbReference type="Proteomes" id="UP000008983"/>
    </source>
</evidence>
<accession>G0R0P6</accession>
<gene>
    <name evidence="1" type="ORF">IMG5_166040</name>
</gene>
<organism evidence="1 2">
    <name type="scientific">Ichthyophthirius multifiliis</name>
    <name type="common">White spot disease agent</name>
    <name type="synonym">Ich</name>
    <dbReference type="NCBI Taxonomy" id="5932"/>
    <lineage>
        <taxon>Eukaryota</taxon>
        <taxon>Sar</taxon>
        <taxon>Alveolata</taxon>
        <taxon>Ciliophora</taxon>
        <taxon>Intramacronucleata</taxon>
        <taxon>Oligohymenophorea</taxon>
        <taxon>Hymenostomatida</taxon>
        <taxon>Ophryoglenina</taxon>
        <taxon>Ichthyophthirius</taxon>
    </lineage>
</organism>
<keyword evidence="2" id="KW-1185">Reference proteome</keyword>
<proteinExistence type="predicted"/>
<dbReference type="AlphaFoldDB" id="G0R0P6"/>
<evidence type="ECO:0000313" key="1">
    <source>
        <dbReference type="EMBL" id="EGR28961.1"/>
    </source>
</evidence>
<dbReference type="EMBL" id="GL984199">
    <property type="protein sequence ID" value="EGR28961.1"/>
    <property type="molecule type" value="Genomic_DNA"/>
</dbReference>
<dbReference type="RefSeq" id="XP_004030197.1">
    <property type="nucleotide sequence ID" value="XM_004030149.1"/>
</dbReference>
<sequence length="117" mass="13670">MRNIYLNQQKKDIEVYKLGKNLQHPPGFDYTSKKHPYSCSGKCDGSEKFTRYICINCLPGPYQSIGFIEFNKECYDKYMNGDEELTNHIANTQDSKAHTKEHMILKLIAPYGSYREF</sequence>
<dbReference type="OrthoDB" id="312690at2759"/>
<dbReference type="GeneID" id="14905053"/>
<name>G0R0P6_ICHMU</name>
<dbReference type="Proteomes" id="UP000008983">
    <property type="component" value="Unassembled WGS sequence"/>
</dbReference>
<dbReference type="InParanoid" id="G0R0P6"/>
<protein>
    <submittedName>
        <fullName evidence="1">Uncharacterized protein</fullName>
    </submittedName>
</protein>
<reference evidence="1 2" key="1">
    <citation type="submission" date="2011-07" db="EMBL/GenBank/DDBJ databases">
        <authorList>
            <person name="Coyne R."/>
            <person name="Brami D."/>
            <person name="Johnson J."/>
            <person name="Hostetler J."/>
            <person name="Hannick L."/>
            <person name="Clark T."/>
            <person name="Cassidy-Hanley D."/>
            <person name="Inman J."/>
        </authorList>
    </citation>
    <scope>NUCLEOTIDE SEQUENCE [LARGE SCALE GENOMIC DNA]</scope>
    <source>
        <strain evidence="1 2">G5</strain>
    </source>
</reference>